<organism evidence="17 18">
    <name type="scientific">Methylogaea oryzae</name>
    <dbReference type="NCBI Taxonomy" id="1295382"/>
    <lineage>
        <taxon>Bacteria</taxon>
        <taxon>Pseudomonadati</taxon>
        <taxon>Pseudomonadota</taxon>
        <taxon>Gammaproteobacteria</taxon>
        <taxon>Methylococcales</taxon>
        <taxon>Methylococcaceae</taxon>
        <taxon>Methylogaea</taxon>
    </lineage>
</organism>
<dbReference type="Pfam" id="PF13426">
    <property type="entry name" value="PAS_9"/>
    <property type="match status" value="2"/>
</dbReference>
<dbReference type="SMART" id="SM00086">
    <property type="entry name" value="PAC"/>
    <property type="match status" value="5"/>
</dbReference>
<dbReference type="Pfam" id="PF00989">
    <property type="entry name" value="PAS"/>
    <property type="match status" value="1"/>
</dbReference>
<dbReference type="NCBIfam" id="TIGR00254">
    <property type="entry name" value="GGDEF"/>
    <property type="match status" value="1"/>
</dbReference>
<evidence type="ECO:0000256" key="5">
    <source>
        <dbReference type="ARBA" id="ARBA00022679"/>
    </source>
</evidence>
<dbReference type="FunFam" id="2.10.70.100:FF:000001">
    <property type="entry name" value="Sensory transduction histidine kinase"/>
    <property type="match status" value="1"/>
</dbReference>
<dbReference type="PROSITE" id="PS50887">
    <property type="entry name" value="GGDEF"/>
    <property type="match status" value="1"/>
</dbReference>
<dbReference type="SMART" id="SM00267">
    <property type="entry name" value="GGDEF"/>
    <property type="match status" value="1"/>
</dbReference>
<evidence type="ECO:0000256" key="12">
    <source>
        <dbReference type="SAM" id="Phobius"/>
    </source>
</evidence>
<dbReference type="EMBL" id="AP019782">
    <property type="protein sequence ID" value="BBL72897.1"/>
    <property type="molecule type" value="Genomic_DNA"/>
</dbReference>
<feature type="domain" description="PAC" evidence="14">
    <location>
        <begin position="675"/>
        <end position="725"/>
    </location>
</feature>
<keyword evidence="9 12" id="KW-1133">Transmembrane helix</keyword>
<keyword evidence="4" id="KW-0997">Cell inner membrane</keyword>
<comment type="cofactor">
    <cofactor evidence="1">
        <name>Mg(2+)</name>
        <dbReference type="ChEBI" id="CHEBI:18420"/>
    </cofactor>
</comment>
<keyword evidence="10 12" id="KW-0472">Membrane</keyword>
<evidence type="ECO:0000256" key="3">
    <source>
        <dbReference type="ARBA" id="ARBA00022475"/>
    </source>
</evidence>
<feature type="domain" description="PAS" evidence="13">
    <location>
        <begin position="597"/>
        <end position="668"/>
    </location>
</feature>
<dbReference type="CDD" id="cd18774">
    <property type="entry name" value="PDC2_HK_sensor"/>
    <property type="match status" value="1"/>
</dbReference>
<dbReference type="SMART" id="SM00052">
    <property type="entry name" value="EAL"/>
    <property type="match status" value="1"/>
</dbReference>
<feature type="domain" description="PAC" evidence="14">
    <location>
        <begin position="544"/>
        <end position="596"/>
    </location>
</feature>
<feature type="region of interest" description="Disordered" evidence="11">
    <location>
        <begin position="771"/>
        <end position="790"/>
    </location>
</feature>
<dbReference type="KEGG" id="moz:MoryE10_35030"/>
<feature type="transmembrane region" description="Helical" evidence="12">
    <location>
        <begin position="20"/>
        <end position="39"/>
    </location>
</feature>
<keyword evidence="3" id="KW-1003">Cell membrane</keyword>
<gene>
    <name evidence="17" type="ORF">MoryE10_35030</name>
</gene>
<evidence type="ECO:0000256" key="10">
    <source>
        <dbReference type="ARBA" id="ARBA00023136"/>
    </source>
</evidence>
<dbReference type="NCBIfam" id="TIGR00229">
    <property type="entry name" value="sensory_box"/>
    <property type="match status" value="5"/>
</dbReference>
<reference evidence="17" key="1">
    <citation type="submission" date="2019-06" db="EMBL/GenBank/DDBJ databases">
        <title>Complete genome sequence of Methylogaea oryzae strain JCM16910.</title>
        <authorList>
            <person name="Asakawa S."/>
        </authorList>
    </citation>
    <scope>NUCLEOTIDE SEQUENCE</scope>
    <source>
        <strain evidence="17">E10</strain>
    </source>
</reference>
<feature type="transmembrane region" description="Helical" evidence="12">
    <location>
        <begin position="305"/>
        <end position="328"/>
    </location>
</feature>
<keyword evidence="18" id="KW-1185">Reference proteome</keyword>
<dbReference type="Proteomes" id="UP000824988">
    <property type="component" value="Chromosome"/>
</dbReference>
<dbReference type="CDD" id="cd01949">
    <property type="entry name" value="GGDEF"/>
    <property type="match status" value="1"/>
</dbReference>
<evidence type="ECO:0000256" key="4">
    <source>
        <dbReference type="ARBA" id="ARBA00022519"/>
    </source>
</evidence>
<dbReference type="InterPro" id="IPR013655">
    <property type="entry name" value="PAS_fold_3"/>
</dbReference>
<evidence type="ECO:0000256" key="8">
    <source>
        <dbReference type="ARBA" id="ARBA00022741"/>
    </source>
</evidence>
<dbReference type="InterPro" id="IPR000700">
    <property type="entry name" value="PAS-assoc_C"/>
</dbReference>
<evidence type="ECO:0000256" key="11">
    <source>
        <dbReference type="SAM" id="MobiDB-lite"/>
    </source>
</evidence>
<feature type="domain" description="PAC" evidence="14">
    <location>
        <begin position="418"/>
        <end position="469"/>
    </location>
</feature>
<dbReference type="InterPro" id="IPR000014">
    <property type="entry name" value="PAS"/>
</dbReference>
<dbReference type="CDD" id="cd00130">
    <property type="entry name" value="PAS"/>
    <property type="match status" value="5"/>
</dbReference>
<dbReference type="GO" id="GO:0006355">
    <property type="term" value="P:regulation of DNA-templated transcription"/>
    <property type="evidence" value="ECO:0007669"/>
    <property type="project" value="InterPro"/>
</dbReference>
<name>A0A8D4VUI6_9GAMM</name>
<protein>
    <recommendedName>
        <fullName evidence="19">PAS domain S-box-containing protein/diguanylate cyclase (GGDEF) domain-containing protein</fullName>
    </recommendedName>
</protein>
<evidence type="ECO:0000313" key="18">
    <source>
        <dbReference type="Proteomes" id="UP000824988"/>
    </source>
</evidence>
<dbReference type="CDD" id="cd01948">
    <property type="entry name" value="EAL"/>
    <property type="match status" value="1"/>
</dbReference>
<dbReference type="FunFam" id="3.30.70.270:FF:000001">
    <property type="entry name" value="Diguanylate cyclase domain protein"/>
    <property type="match status" value="1"/>
</dbReference>
<evidence type="ECO:0000313" key="17">
    <source>
        <dbReference type="EMBL" id="BBL72897.1"/>
    </source>
</evidence>
<evidence type="ECO:0000256" key="1">
    <source>
        <dbReference type="ARBA" id="ARBA00001946"/>
    </source>
</evidence>
<evidence type="ECO:0008006" key="19">
    <source>
        <dbReference type="Google" id="ProtNLM"/>
    </source>
</evidence>
<dbReference type="GO" id="GO:0000166">
    <property type="term" value="F:nucleotide binding"/>
    <property type="evidence" value="ECO:0007669"/>
    <property type="project" value="UniProtKB-KW"/>
</dbReference>
<evidence type="ECO:0000259" key="14">
    <source>
        <dbReference type="PROSITE" id="PS50113"/>
    </source>
</evidence>
<evidence type="ECO:0000259" key="13">
    <source>
        <dbReference type="PROSITE" id="PS50112"/>
    </source>
</evidence>
<dbReference type="GO" id="GO:0016740">
    <property type="term" value="F:transferase activity"/>
    <property type="evidence" value="ECO:0007669"/>
    <property type="project" value="UniProtKB-KW"/>
</dbReference>
<dbReference type="InterPro" id="IPR001633">
    <property type="entry name" value="EAL_dom"/>
</dbReference>
<comment type="subcellular location">
    <subcellularLocation>
        <location evidence="2">Cell inner membrane</location>
        <topology evidence="2">Multi-pass membrane protein</topology>
    </subcellularLocation>
</comment>
<dbReference type="Pfam" id="PF08447">
    <property type="entry name" value="PAS_3"/>
    <property type="match status" value="2"/>
</dbReference>
<dbReference type="InterPro" id="IPR013767">
    <property type="entry name" value="PAS_fold"/>
</dbReference>
<dbReference type="PANTHER" id="PTHR44757">
    <property type="entry name" value="DIGUANYLATE CYCLASE DGCP"/>
    <property type="match status" value="1"/>
</dbReference>
<evidence type="ECO:0000256" key="9">
    <source>
        <dbReference type="ARBA" id="ARBA00022989"/>
    </source>
</evidence>
<dbReference type="PROSITE" id="PS50113">
    <property type="entry name" value="PAC"/>
    <property type="match status" value="3"/>
</dbReference>
<dbReference type="PROSITE" id="PS50883">
    <property type="entry name" value="EAL"/>
    <property type="match status" value="1"/>
</dbReference>
<keyword evidence="8" id="KW-0547">Nucleotide-binding</keyword>
<evidence type="ECO:0000256" key="2">
    <source>
        <dbReference type="ARBA" id="ARBA00004429"/>
    </source>
</evidence>
<evidence type="ECO:0000256" key="6">
    <source>
        <dbReference type="ARBA" id="ARBA00022692"/>
    </source>
</evidence>
<dbReference type="SMART" id="SM00091">
    <property type="entry name" value="PAS"/>
    <property type="match status" value="5"/>
</dbReference>
<dbReference type="InterPro" id="IPR000160">
    <property type="entry name" value="GGDEF_dom"/>
</dbReference>
<evidence type="ECO:0000259" key="15">
    <source>
        <dbReference type="PROSITE" id="PS50883"/>
    </source>
</evidence>
<proteinExistence type="predicted"/>
<dbReference type="GO" id="GO:0005886">
    <property type="term" value="C:plasma membrane"/>
    <property type="evidence" value="ECO:0007669"/>
    <property type="project" value="UniProtKB-SubCell"/>
</dbReference>
<sequence>MPGLWPVGGGPKVGWRPVLLLLALCGVIVGVAGVTFHHVSGTLKSQLRDELDAVAEFKSKQTAEWIEEHRQRAADLARMPFFVDAVRQWRHTPDAVMERRLVQRLATLRTSRDFHAAGIALFSPDGEPLLSTGLGGSSDDDFPKLMRQAAERTDAVFVDLHLEAQGGPVAMHFVAAIRDGDARQVEPLGYLFYTMNPADELFPLVQSWPRRSASAETLIVRREGGEVVFLNTLRHGQAPPLSLRLPLVLSELPAAQAILHGPGVYEGRDHRGVPVIAAARPVGGTPWLLVAKIDRDEVYGDIERLFVVSVVFALLAIGVVGVLLRLHWRQLRLREILAERTQLQAIAASVPGVIYSFRRRPDGSTSLPFASQALEDVMGVSRESVAEDAGALFAIAHPDDVAGLLDGIGESARSLTAWHEEWRIAHPRKGEVWLEAQSMPIREPDGSVLWHGFVQDVTERKQVQVALAESQERLTRSHVYGGIGTWEADLVFGRQIWSDAVTQVLGFPPLVNPSWKDFLSVVHPDDRRLVLEATQAHIEGRGPYEVEYRITGSDGRERWIRSAGSAEFDRDGNAVRMRGIAQDITQRKTAELAMRRHEATLRAIIDTALDAVVQMDAAGRIIGWNDHAQSIFGWTREEAVGRLLHETIIPPGARDDHVQGLETYLATAVGPILNTRIEVAALHRQGHEFFIELAITAVGEAGSEEFCAFIRDISERKRADALLRQSDQRFRTLFESSPDPLWIIQDGRFVQCNQAAVEILDYPDKETVLSRRPAELSPAKQPDGEDSQTKADRMLAIAREEGINRFEWTHCRRDGSTFPAEVTLSAFTLDDAPALYCTWRDISTRKQAEESMRLASLVYEHSSEAMVVTDGEGTILSVNPAFTQVTGYSAQEVLGKNPKILSSGLHDAAFYRAMWEAIQSTGQWQGEIWNRRKNGELYAEWLTINTIVGEDGEIHRRVALFTDISEKKASDELIWKQANFDFLTGLPNRRMFQDRLAQEMKLAARDGLPLVLFFLDLDHFKEVNDTLGHAMGDELLTQVAGRLVGDVRASDTVARLGGDEFTVILGGCDKVAGIDLIAQDILRTLSEPFQLGQERVYVSASLGITIYPDDADDVDTLLKNADQAMYAAKAEGRGRYRYFTRFMQEAAKIRGQLAADLRGALSAGQFEVYYQPIVDMANGRVVKAEALIRWHNPRCGLVSPAAFIPIAEETGLIVEIGDWVFREAARQAAAWRAAHDPAFQISVNKSPAQFRSDQDMHPAWIEFLRELDLPGESIVVEITEGLLMEGGGDKLLAFREAGLQIAIDDFGTGYSSLSYLKKFDIDYLKIDQSFVRNLAPDGEDIALCEAIVVMAHRLGLKVVAEGVETDEQRRLLAAAGCDYGQGYLFAKPLPAAAFGELLQRRDGADGAGSASSA</sequence>
<evidence type="ECO:0000256" key="7">
    <source>
        <dbReference type="ARBA" id="ARBA00022737"/>
    </source>
</evidence>
<accession>A0A8D4VUI6</accession>
<keyword evidence="5" id="KW-0808">Transferase</keyword>
<dbReference type="Pfam" id="PF00563">
    <property type="entry name" value="EAL"/>
    <property type="match status" value="1"/>
</dbReference>
<dbReference type="PANTHER" id="PTHR44757:SF2">
    <property type="entry name" value="BIOFILM ARCHITECTURE MAINTENANCE PROTEIN MBAA"/>
    <property type="match status" value="1"/>
</dbReference>
<dbReference type="PROSITE" id="PS50112">
    <property type="entry name" value="PAS"/>
    <property type="match status" value="2"/>
</dbReference>
<dbReference type="InterPro" id="IPR052155">
    <property type="entry name" value="Biofilm_reg_signaling"/>
</dbReference>
<dbReference type="InterPro" id="IPR001610">
    <property type="entry name" value="PAC"/>
</dbReference>
<feature type="domain" description="GGDEF" evidence="16">
    <location>
        <begin position="1008"/>
        <end position="1141"/>
    </location>
</feature>
<evidence type="ECO:0000259" key="16">
    <source>
        <dbReference type="PROSITE" id="PS50887"/>
    </source>
</evidence>
<keyword evidence="7" id="KW-0677">Repeat</keyword>
<keyword evidence="6 12" id="KW-0812">Transmembrane</keyword>
<dbReference type="Pfam" id="PF00990">
    <property type="entry name" value="GGDEF"/>
    <property type="match status" value="1"/>
</dbReference>
<feature type="domain" description="PAS" evidence="13">
    <location>
        <begin position="851"/>
        <end position="897"/>
    </location>
</feature>
<feature type="domain" description="EAL" evidence="15">
    <location>
        <begin position="1150"/>
        <end position="1402"/>
    </location>
</feature>